<dbReference type="AlphaFoldDB" id="A0A0D0AMZ5"/>
<dbReference type="STRING" id="930992.A0A0D0AMZ5"/>
<dbReference type="PANTHER" id="PTHR47182:SF2">
    <property type="entry name" value="CELL WALL ALPHA-1,3-GLUCAN SYNTHASE AGS1"/>
    <property type="match status" value="1"/>
</dbReference>
<keyword evidence="1" id="KW-0812">Transmembrane</keyword>
<evidence type="ECO:0000256" key="1">
    <source>
        <dbReference type="SAM" id="Phobius"/>
    </source>
</evidence>
<dbReference type="GO" id="GO:0009277">
    <property type="term" value="C:fungal-type cell wall"/>
    <property type="evidence" value="ECO:0007669"/>
    <property type="project" value="TreeGrafter"/>
</dbReference>
<keyword evidence="3" id="KW-1185">Reference proteome</keyword>
<dbReference type="GO" id="GO:0047657">
    <property type="term" value="F:alpha-1,3-glucan synthase activity"/>
    <property type="evidence" value="ECO:0007669"/>
    <property type="project" value="TreeGrafter"/>
</dbReference>
<dbReference type="GO" id="GO:0070600">
    <property type="term" value="P:fungal-type cell wall (1-&gt;3)-alpha-glucan biosynthetic process"/>
    <property type="evidence" value="ECO:0007669"/>
    <property type="project" value="TreeGrafter"/>
</dbReference>
<dbReference type="PANTHER" id="PTHR47182">
    <property type="entry name" value="CELL WALL ALPHA-1,3-GLUCAN SYNTHASE AGS1-RELATED"/>
    <property type="match status" value="1"/>
</dbReference>
<evidence type="ECO:0000313" key="2">
    <source>
        <dbReference type="EMBL" id="KIK33408.1"/>
    </source>
</evidence>
<protein>
    <submittedName>
        <fullName evidence="2">Unplaced genomic scaffold CY34scaffold_818, whole genome shotgun sequence</fullName>
    </submittedName>
</protein>
<dbReference type="Proteomes" id="UP000054485">
    <property type="component" value="Unassembled WGS sequence"/>
</dbReference>
<dbReference type="InParanoid" id="A0A0D0AMZ5"/>
<dbReference type="EMBL" id="KN835949">
    <property type="protein sequence ID" value="KIK33408.1"/>
    <property type="molecule type" value="Genomic_DNA"/>
</dbReference>
<accession>A0A0D0AMZ5</accession>
<dbReference type="SUPFAM" id="SSF53756">
    <property type="entry name" value="UDP-Glycosyltransferase/glycogen phosphorylase"/>
    <property type="match status" value="1"/>
</dbReference>
<dbReference type="OrthoDB" id="10484057at2759"/>
<reference evidence="2 3" key="1">
    <citation type="submission" date="2014-04" db="EMBL/GenBank/DDBJ databases">
        <authorList>
            <consortium name="DOE Joint Genome Institute"/>
            <person name="Kuo A."/>
            <person name="Ruytinx J."/>
            <person name="Rineau F."/>
            <person name="Colpaert J."/>
            <person name="Kohler A."/>
            <person name="Nagy L.G."/>
            <person name="Floudas D."/>
            <person name="Copeland A."/>
            <person name="Barry K.W."/>
            <person name="Cichocki N."/>
            <person name="Veneault-Fourrey C."/>
            <person name="LaButti K."/>
            <person name="Lindquist E.A."/>
            <person name="Lipzen A."/>
            <person name="Lundell T."/>
            <person name="Morin E."/>
            <person name="Murat C."/>
            <person name="Sun H."/>
            <person name="Tunlid A."/>
            <person name="Henrissat B."/>
            <person name="Grigoriev I.V."/>
            <person name="Hibbett D.S."/>
            <person name="Martin F."/>
            <person name="Nordberg H.P."/>
            <person name="Cantor M.N."/>
            <person name="Hua S.X."/>
        </authorList>
    </citation>
    <scope>NUCLEOTIDE SEQUENCE [LARGE SCALE GENOMIC DNA]</scope>
    <source>
        <strain evidence="2 3">UH-Slu-Lm8-n1</strain>
    </source>
</reference>
<feature type="transmembrane region" description="Helical" evidence="1">
    <location>
        <begin position="210"/>
        <end position="233"/>
    </location>
</feature>
<name>A0A0D0AMZ5_9AGAM</name>
<gene>
    <name evidence="2" type="ORF">CY34DRAFT_18388</name>
</gene>
<organism evidence="2 3">
    <name type="scientific">Suillus luteus UH-Slu-Lm8-n1</name>
    <dbReference type="NCBI Taxonomy" id="930992"/>
    <lineage>
        <taxon>Eukaryota</taxon>
        <taxon>Fungi</taxon>
        <taxon>Dikarya</taxon>
        <taxon>Basidiomycota</taxon>
        <taxon>Agaricomycotina</taxon>
        <taxon>Agaricomycetes</taxon>
        <taxon>Agaricomycetidae</taxon>
        <taxon>Boletales</taxon>
        <taxon>Suillineae</taxon>
        <taxon>Suillaceae</taxon>
        <taxon>Suillus</taxon>
    </lineage>
</organism>
<keyword evidence="1" id="KW-0472">Membrane</keyword>
<reference evidence="3" key="2">
    <citation type="submission" date="2015-01" db="EMBL/GenBank/DDBJ databases">
        <title>Evolutionary Origins and Diversification of the Mycorrhizal Mutualists.</title>
        <authorList>
            <consortium name="DOE Joint Genome Institute"/>
            <consortium name="Mycorrhizal Genomics Consortium"/>
            <person name="Kohler A."/>
            <person name="Kuo A."/>
            <person name="Nagy L.G."/>
            <person name="Floudas D."/>
            <person name="Copeland A."/>
            <person name="Barry K.W."/>
            <person name="Cichocki N."/>
            <person name="Veneault-Fourrey C."/>
            <person name="LaButti K."/>
            <person name="Lindquist E.A."/>
            <person name="Lipzen A."/>
            <person name="Lundell T."/>
            <person name="Morin E."/>
            <person name="Murat C."/>
            <person name="Riley R."/>
            <person name="Ohm R."/>
            <person name="Sun H."/>
            <person name="Tunlid A."/>
            <person name="Henrissat B."/>
            <person name="Grigoriev I.V."/>
            <person name="Hibbett D.S."/>
            <person name="Martin F."/>
        </authorList>
    </citation>
    <scope>NUCLEOTIDE SEQUENCE [LARGE SCALE GENOMIC DNA]</scope>
    <source>
        <strain evidence="3">UH-Slu-Lm8-n1</strain>
    </source>
</reference>
<dbReference type="HOGENOM" id="CLU_1134198_0_0_1"/>
<evidence type="ECO:0000313" key="3">
    <source>
        <dbReference type="Proteomes" id="UP000054485"/>
    </source>
</evidence>
<dbReference type="InterPro" id="IPR058655">
    <property type="entry name" value="Mok11-14/Ags1-like"/>
</dbReference>
<keyword evidence="1" id="KW-1133">Transmembrane helix</keyword>
<proteinExistence type="predicted"/>
<sequence length="245" mass="26984">MILPPGADFALTPSHDEPFGLVTVEFGRKGVLGVGSRLGGLGSSLRIFGRKGVLGVGSRLGGLWLMPGWLDGPYVVPAFEDDQRFPVVEWRQRMEDMHRRSILASRELAASNAWREADCGTEPTQHAIPEAADWNPANQGLPFQPDWDAQSAMSSLRLMPCSPGQWNQASTPNDESFLTAPPRFGFNHDSSYTSDTSDEGLPQYECMYNILANIFINLCFGVVKIIGLHYIYLIQSQHTTASQSP</sequence>